<evidence type="ECO:0000256" key="1">
    <source>
        <dbReference type="ARBA" id="ARBA00004141"/>
    </source>
</evidence>
<evidence type="ECO:0000256" key="3">
    <source>
        <dbReference type="ARBA" id="ARBA00022692"/>
    </source>
</evidence>
<proteinExistence type="inferred from homology"/>
<reference evidence="7" key="1">
    <citation type="submission" date="2020-08" db="EMBL/GenBank/DDBJ databases">
        <title>Genome public.</title>
        <authorList>
            <person name="Liu C."/>
            <person name="Sun Q."/>
        </authorList>
    </citation>
    <scope>NUCLEOTIDE SEQUENCE</scope>
    <source>
        <strain evidence="7">BX22</strain>
    </source>
</reference>
<keyword evidence="5 6" id="KW-0472">Membrane</keyword>
<feature type="transmembrane region" description="Helical" evidence="6">
    <location>
        <begin position="175"/>
        <end position="194"/>
    </location>
</feature>
<evidence type="ECO:0000256" key="6">
    <source>
        <dbReference type="SAM" id="Phobius"/>
    </source>
</evidence>
<dbReference type="PANTHER" id="PTHR21716:SF69">
    <property type="entry name" value="TRANSPORT PROTEIN YUBA-RELATED"/>
    <property type="match status" value="1"/>
</dbReference>
<evidence type="ECO:0000256" key="4">
    <source>
        <dbReference type="ARBA" id="ARBA00022989"/>
    </source>
</evidence>
<feature type="transmembrane region" description="Helical" evidence="6">
    <location>
        <begin position="328"/>
        <end position="354"/>
    </location>
</feature>
<feature type="transmembrane region" description="Helical" evidence="6">
    <location>
        <begin position="230"/>
        <end position="249"/>
    </location>
</feature>
<feature type="transmembrane region" description="Helical" evidence="6">
    <location>
        <begin position="12"/>
        <end position="33"/>
    </location>
</feature>
<dbReference type="PANTHER" id="PTHR21716">
    <property type="entry name" value="TRANSMEMBRANE PROTEIN"/>
    <property type="match status" value="1"/>
</dbReference>
<dbReference type="Pfam" id="PF01594">
    <property type="entry name" value="AI-2E_transport"/>
    <property type="match status" value="1"/>
</dbReference>
<dbReference type="EMBL" id="JACOOL010000005">
    <property type="protein sequence ID" value="MBC5636838.1"/>
    <property type="molecule type" value="Genomic_DNA"/>
</dbReference>
<keyword evidence="8" id="KW-1185">Reference proteome</keyword>
<feature type="transmembrane region" description="Helical" evidence="6">
    <location>
        <begin position="256"/>
        <end position="273"/>
    </location>
</feature>
<evidence type="ECO:0000313" key="8">
    <source>
        <dbReference type="Proteomes" id="UP000637359"/>
    </source>
</evidence>
<accession>A0A923L5G5</accession>
<protein>
    <submittedName>
        <fullName evidence="7">AI-2E family transporter</fullName>
    </submittedName>
</protein>
<keyword evidence="4 6" id="KW-1133">Transmembrane helix</keyword>
<evidence type="ECO:0000256" key="5">
    <source>
        <dbReference type="ARBA" id="ARBA00023136"/>
    </source>
</evidence>
<feature type="transmembrane region" description="Helical" evidence="6">
    <location>
        <begin position="79"/>
        <end position="101"/>
    </location>
</feature>
<comment type="caution">
    <text evidence="7">The sequence shown here is derived from an EMBL/GenBank/DDBJ whole genome shotgun (WGS) entry which is preliminary data.</text>
</comment>
<comment type="similarity">
    <text evidence="2">Belongs to the autoinducer-2 exporter (AI-2E) (TC 2.A.86) family.</text>
</comment>
<comment type="subcellular location">
    <subcellularLocation>
        <location evidence="1">Membrane</location>
        <topology evidence="1">Multi-pass membrane protein</topology>
    </subcellularLocation>
</comment>
<sequence>MNSDNQFIKFLGGKNIVFVLAVLILIGITVLIYNKISFVFYPLIVILSTITPPIILAFIAFYLLNPIVDLLEKLKIQRIWGIVIIIIGIGGLATGLILLIAPAIEKQISDLITAFPNYVQTLWLDINNWIQNNTLLEPYYDEAYNWVVSNFSNIPGVIGSYVLDAFAGVRSFAGTVTNVVVAMVTFPFVLFFLLKDGNRFKEYSLKLLPPKYRRDANQVLVNMDAQVGSYIQGQIIVATCIGILLYIGYFIIGLDYAITLAILAGILSVVPYLGPTLSIIPAVIIAIVNSPLMLLKLAIVWVVVQFLEGNFISPNIMGKTMKIHPLTIMIVLLVAGNLFGLIGVVLGIPGYAILKVIVSYMYQKFKERYNRFYGEKYGPYQIDEE</sequence>
<dbReference type="GO" id="GO:0055085">
    <property type="term" value="P:transmembrane transport"/>
    <property type="evidence" value="ECO:0007669"/>
    <property type="project" value="TreeGrafter"/>
</dbReference>
<name>A0A923L5G5_9BACI</name>
<organism evidence="7 8">
    <name type="scientific">Ornithinibacillus hominis</name>
    <dbReference type="NCBI Taxonomy" id="2763055"/>
    <lineage>
        <taxon>Bacteria</taxon>
        <taxon>Bacillati</taxon>
        <taxon>Bacillota</taxon>
        <taxon>Bacilli</taxon>
        <taxon>Bacillales</taxon>
        <taxon>Bacillaceae</taxon>
        <taxon>Ornithinibacillus</taxon>
    </lineage>
</organism>
<evidence type="ECO:0000256" key="2">
    <source>
        <dbReference type="ARBA" id="ARBA00009773"/>
    </source>
</evidence>
<evidence type="ECO:0000313" key="7">
    <source>
        <dbReference type="EMBL" id="MBC5636838.1"/>
    </source>
</evidence>
<gene>
    <name evidence="7" type="ORF">H8S33_08415</name>
</gene>
<dbReference type="RefSeq" id="WP_186869553.1">
    <property type="nucleotide sequence ID" value="NZ_JACOOL010000005.1"/>
</dbReference>
<feature type="transmembrane region" description="Helical" evidence="6">
    <location>
        <begin position="279"/>
        <end position="307"/>
    </location>
</feature>
<dbReference type="InterPro" id="IPR002549">
    <property type="entry name" value="AI-2E-like"/>
</dbReference>
<feature type="transmembrane region" description="Helical" evidence="6">
    <location>
        <begin position="39"/>
        <end position="67"/>
    </location>
</feature>
<dbReference type="Proteomes" id="UP000637359">
    <property type="component" value="Unassembled WGS sequence"/>
</dbReference>
<keyword evidence="3 6" id="KW-0812">Transmembrane</keyword>
<dbReference type="GO" id="GO:0016020">
    <property type="term" value="C:membrane"/>
    <property type="evidence" value="ECO:0007669"/>
    <property type="project" value="UniProtKB-SubCell"/>
</dbReference>
<dbReference type="AlphaFoldDB" id="A0A923L5G5"/>